<evidence type="ECO:0000256" key="7">
    <source>
        <dbReference type="ARBA" id="ARBA00023077"/>
    </source>
</evidence>
<dbReference type="Pfam" id="PF00593">
    <property type="entry name" value="TonB_dep_Rec_b-barrel"/>
    <property type="match status" value="1"/>
</dbReference>
<keyword evidence="6" id="KW-0408">Iron</keyword>
<keyword evidence="5 10" id="KW-0812">Transmembrane</keyword>
<evidence type="ECO:0000256" key="9">
    <source>
        <dbReference type="ARBA" id="ARBA00023237"/>
    </source>
</evidence>
<dbReference type="Proteomes" id="UP001218362">
    <property type="component" value="Chromosome"/>
</dbReference>
<evidence type="ECO:0000256" key="3">
    <source>
        <dbReference type="ARBA" id="ARBA00022452"/>
    </source>
</evidence>
<dbReference type="GO" id="GO:0015344">
    <property type="term" value="F:siderophore uptake transmembrane transporter activity"/>
    <property type="evidence" value="ECO:0007669"/>
    <property type="project" value="TreeGrafter"/>
</dbReference>
<evidence type="ECO:0000256" key="11">
    <source>
        <dbReference type="RuleBase" id="RU003357"/>
    </source>
</evidence>
<dbReference type="Gene3D" id="2.40.170.20">
    <property type="entry name" value="TonB-dependent receptor, beta-barrel domain"/>
    <property type="match status" value="1"/>
</dbReference>
<evidence type="ECO:0000256" key="1">
    <source>
        <dbReference type="ARBA" id="ARBA00004571"/>
    </source>
</evidence>
<dbReference type="KEGG" id="acob:P0Y56_08940"/>
<dbReference type="Pfam" id="PF07715">
    <property type="entry name" value="Plug"/>
    <property type="match status" value="1"/>
</dbReference>
<evidence type="ECO:0000256" key="12">
    <source>
        <dbReference type="SAM" id="SignalP"/>
    </source>
</evidence>
<dbReference type="SMART" id="SM00965">
    <property type="entry name" value="STN"/>
    <property type="match status" value="1"/>
</dbReference>
<keyword evidence="2 10" id="KW-0813">Transport</keyword>
<keyword evidence="4" id="KW-0406">Ion transport</keyword>
<dbReference type="AlphaFoldDB" id="A0AAJ5X239"/>
<feature type="domain" description="Secretin/TonB short N-terminal" evidence="13">
    <location>
        <begin position="69"/>
        <end position="120"/>
    </location>
</feature>
<evidence type="ECO:0000256" key="2">
    <source>
        <dbReference type="ARBA" id="ARBA00022448"/>
    </source>
</evidence>
<dbReference type="InterPro" id="IPR012910">
    <property type="entry name" value="Plug_dom"/>
</dbReference>
<comment type="subcellular location">
    <subcellularLocation>
        <location evidence="1 10">Cell outer membrane</location>
        <topology evidence="1 10">Multi-pass membrane protein</topology>
    </subcellularLocation>
</comment>
<evidence type="ECO:0000256" key="6">
    <source>
        <dbReference type="ARBA" id="ARBA00023004"/>
    </source>
</evidence>
<dbReference type="Gene3D" id="2.170.130.10">
    <property type="entry name" value="TonB-dependent receptor, plug domain"/>
    <property type="match status" value="1"/>
</dbReference>
<dbReference type="InterPro" id="IPR039426">
    <property type="entry name" value="TonB-dep_rcpt-like"/>
</dbReference>
<dbReference type="InterPro" id="IPR037066">
    <property type="entry name" value="Plug_dom_sf"/>
</dbReference>
<dbReference type="InterPro" id="IPR036942">
    <property type="entry name" value="Beta-barrel_TonB_sf"/>
</dbReference>
<dbReference type="PANTHER" id="PTHR32552">
    <property type="entry name" value="FERRICHROME IRON RECEPTOR-RELATED"/>
    <property type="match status" value="1"/>
</dbReference>
<keyword evidence="8 10" id="KW-0472">Membrane</keyword>
<sequence>MKRTNSARIRALKTLCLSLTCLSAVPLLEAPAAAQSGKTSDAAQKSYDFNIAGQSLSSALTAFAAETGLQIVYSQEDAGQIASPGVKGRMSADAALARLTAGTGYTFQYLRAGVVTLVKASAGGNDGEVVTGVVSVEGVQGSGSPYFGGAGQAAGVNGVNGSRDITATEGTGSFTSGALTIGSKVPQALKDVPQSISVLTSERLAQQNITDFTTAMAKLPGITLVQGSSSLVNTFYSRGFEITSIQVDGGAPLSTQYGFYPQIDMSIYDHVELLRGAAGEFGAYGDPSGTVNLVRKKPLDHSQFSVEAQAGSWQNYRVVADATSPLALDGKLRGRMVMTYQDNHYFYDTAKDNKTLIYGVAEFDASPTTLLTAGISYTRQNSLPWQGGLPRYWNGGDLGLPRSTSLVFPWNRWNFETTEIFGGVEQKIGEDWTFELNLTHNRQSSYQKLGFSGNAVSPFSLAGPEFGGILNDYASKQFSAEATLSGAFELFGQRQEVTIGGNRVKTDGGGQLFYGALVNPTPASPYQPYPGGPIYCSGVGCPMGSIASRPPIDVFNFDPSDPLYTEPVDTLPIARYPKNGQTQSSAYISQRLTAFDRLHLLTAIRWSRYENISTNEDLCTNLADCTGMQIGDVYNTSTSQSLGHDFSWPPPISLSFDVTKTLTAYAGYTDIYQNQDWALDHSRNPLPPVTGSNWEAGLKWAANGGRLNLSLAAYRIEKKGFAVFDPTYPSENLGNTSCCWIADPEAVQRSKGIDIEVAGEIASGWQISASYTYSENKQENGSALYGTSGEPFVTIQPKHLYKLWMSYDFGTAGQKGLISGLTLSGGVDGQSSAYYSGTVCTGDYDVPYPEYPNYRVCEVPQQPYNFTVPGHAVISARIDYRLSEKWSLAINLQNLFDKIYYQTVGEFPVNGNWYGAPRSYTATLRAKW</sequence>
<gene>
    <name evidence="14" type="ORF">P0Y56_08940</name>
</gene>
<dbReference type="PANTHER" id="PTHR32552:SF74">
    <property type="entry name" value="HYDROXAMATE SIDEROPHORE RECEPTOR FHUE"/>
    <property type="match status" value="1"/>
</dbReference>
<keyword evidence="4" id="KW-0410">Iron transport</keyword>
<name>A0AAJ5X239_9SPHN</name>
<evidence type="ECO:0000313" key="15">
    <source>
        <dbReference type="Proteomes" id="UP001218362"/>
    </source>
</evidence>
<feature type="chain" id="PRO_5042513819" evidence="12">
    <location>
        <begin position="35"/>
        <end position="928"/>
    </location>
</feature>
<dbReference type="Gene3D" id="3.55.50.30">
    <property type="match status" value="1"/>
</dbReference>
<keyword evidence="7 11" id="KW-0798">TonB box</keyword>
<evidence type="ECO:0000259" key="13">
    <source>
        <dbReference type="SMART" id="SM00965"/>
    </source>
</evidence>
<keyword evidence="12" id="KW-0732">Signal</keyword>
<evidence type="ECO:0000256" key="8">
    <source>
        <dbReference type="ARBA" id="ARBA00023136"/>
    </source>
</evidence>
<keyword evidence="3 10" id="KW-1134">Transmembrane beta strand</keyword>
<reference evidence="14" key="1">
    <citation type="submission" date="2023-03" db="EMBL/GenBank/DDBJ databases">
        <title>Andean soil-derived lignocellulolytic bacterial consortium as a source of novel taxa and putative plastic-active enzymes.</title>
        <authorList>
            <person name="Diaz-Garcia L."/>
            <person name="Chuvochina M."/>
            <person name="Feuerriegel G."/>
            <person name="Bunk B."/>
            <person name="Sproer C."/>
            <person name="Streit W.R."/>
            <person name="Rodriguez L.M."/>
            <person name="Overmann J."/>
            <person name="Jimenez D.J."/>
        </authorList>
    </citation>
    <scope>NUCLEOTIDE SEQUENCE</scope>
    <source>
        <strain evidence="14">MAG 26</strain>
    </source>
</reference>
<proteinExistence type="inferred from homology"/>
<dbReference type="PROSITE" id="PS52016">
    <property type="entry name" value="TONB_DEPENDENT_REC_3"/>
    <property type="match status" value="1"/>
</dbReference>
<dbReference type="InterPro" id="IPR000531">
    <property type="entry name" value="Beta-barrel_TonB"/>
</dbReference>
<organism evidence="14 15">
    <name type="scientific">Candidatus Andeanibacterium colombiense</name>
    <dbReference type="NCBI Taxonomy" id="3121345"/>
    <lineage>
        <taxon>Bacteria</taxon>
        <taxon>Pseudomonadati</taxon>
        <taxon>Pseudomonadota</taxon>
        <taxon>Alphaproteobacteria</taxon>
        <taxon>Sphingomonadales</taxon>
        <taxon>Sphingomonadaceae</taxon>
        <taxon>Candidatus Andeanibacterium</taxon>
    </lineage>
</organism>
<comment type="similarity">
    <text evidence="10 11">Belongs to the TonB-dependent receptor family.</text>
</comment>
<keyword evidence="9 10" id="KW-0998">Cell outer membrane</keyword>
<dbReference type="Pfam" id="PF07660">
    <property type="entry name" value="STN"/>
    <property type="match status" value="1"/>
</dbReference>
<keyword evidence="14" id="KW-0675">Receptor</keyword>
<accession>A0AAJ5X239</accession>
<evidence type="ECO:0000256" key="5">
    <source>
        <dbReference type="ARBA" id="ARBA00022692"/>
    </source>
</evidence>
<evidence type="ECO:0000256" key="4">
    <source>
        <dbReference type="ARBA" id="ARBA00022496"/>
    </source>
</evidence>
<dbReference type="InterPro" id="IPR011662">
    <property type="entry name" value="Secretin/TonB_short_N"/>
</dbReference>
<dbReference type="CDD" id="cd01347">
    <property type="entry name" value="ligand_gated_channel"/>
    <property type="match status" value="1"/>
</dbReference>
<dbReference type="SUPFAM" id="SSF56935">
    <property type="entry name" value="Porins"/>
    <property type="match status" value="1"/>
</dbReference>
<evidence type="ECO:0000313" key="14">
    <source>
        <dbReference type="EMBL" id="WEK45163.1"/>
    </source>
</evidence>
<evidence type="ECO:0000256" key="10">
    <source>
        <dbReference type="PROSITE-ProRule" id="PRU01360"/>
    </source>
</evidence>
<dbReference type="GO" id="GO:0009279">
    <property type="term" value="C:cell outer membrane"/>
    <property type="evidence" value="ECO:0007669"/>
    <property type="project" value="UniProtKB-SubCell"/>
</dbReference>
<protein>
    <submittedName>
        <fullName evidence="14">TonB-dependent receptor</fullName>
    </submittedName>
</protein>
<dbReference type="EMBL" id="CP119316">
    <property type="protein sequence ID" value="WEK45163.1"/>
    <property type="molecule type" value="Genomic_DNA"/>
</dbReference>
<feature type="signal peptide" evidence="12">
    <location>
        <begin position="1"/>
        <end position="34"/>
    </location>
</feature>